<sequence>MLLLSLYLFIGKRFFYFPKGLLKIGRDQDEIHSFLFLRFDYSIII</sequence>
<dbReference type="Proteomes" id="UP000002892">
    <property type="component" value="Chromosome"/>
</dbReference>
<dbReference type="HOGENOM" id="CLU_3198895_0_0_9"/>
<dbReference type="EMBL" id="CP003639">
    <property type="protein sequence ID" value="AFM43111.1"/>
    <property type="molecule type" value="Genomic_DNA"/>
</dbReference>
<dbReference type="STRING" id="646529.Desaci_4254"/>
<accession>I4DBD7</accession>
<reference evidence="1 2" key="1">
    <citation type="journal article" date="2012" name="J. Bacteriol.">
        <title>Complete genome sequences of Desulfosporosinus orientis DSM765T, Desulfosporosinus youngiae DSM17734T, Desulfosporosinus meridiei DSM13257T, and Desulfosporosinus acidiphilus DSM22704T.</title>
        <authorList>
            <person name="Pester M."/>
            <person name="Brambilla E."/>
            <person name="Alazard D."/>
            <person name="Rattei T."/>
            <person name="Weinmaier T."/>
            <person name="Han J."/>
            <person name="Lucas S."/>
            <person name="Lapidus A."/>
            <person name="Cheng J.F."/>
            <person name="Goodwin L."/>
            <person name="Pitluck S."/>
            <person name="Peters L."/>
            <person name="Ovchinnikova G."/>
            <person name="Teshima H."/>
            <person name="Detter J.C."/>
            <person name="Han C.S."/>
            <person name="Tapia R."/>
            <person name="Land M.L."/>
            <person name="Hauser L."/>
            <person name="Kyrpides N.C."/>
            <person name="Ivanova N.N."/>
            <person name="Pagani I."/>
            <person name="Huntmann M."/>
            <person name="Wei C.L."/>
            <person name="Davenport K.W."/>
            <person name="Daligault H."/>
            <person name="Chain P.S."/>
            <person name="Chen A."/>
            <person name="Mavromatis K."/>
            <person name="Markowitz V."/>
            <person name="Szeto E."/>
            <person name="Mikhailova N."/>
            <person name="Pati A."/>
            <person name="Wagner M."/>
            <person name="Woyke T."/>
            <person name="Ollivier B."/>
            <person name="Klenk H.P."/>
            <person name="Spring S."/>
            <person name="Loy A."/>
        </authorList>
    </citation>
    <scope>NUCLEOTIDE SEQUENCE [LARGE SCALE GENOMIC DNA]</scope>
    <source>
        <strain evidence="2">DSM 22704 / JCM 16185 / SJ4</strain>
    </source>
</reference>
<name>I4DBD7_DESAJ</name>
<organism evidence="1 2">
    <name type="scientific">Desulfosporosinus acidiphilus (strain DSM 22704 / JCM 16185 / SJ4)</name>
    <dbReference type="NCBI Taxonomy" id="646529"/>
    <lineage>
        <taxon>Bacteria</taxon>
        <taxon>Bacillati</taxon>
        <taxon>Bacillota</taxon>
        <taxon>Clostridia</taxon>
        <taxon>Eubacteriales</taxon>
        <taxon>Desulfitobacteriaceae</taxon>
        <taxon>Desulfosporosinus</taxon>
    </lineage>
</organism>
<evidence type="ECO:0000313" key="2">
    <source>
        <dbReference type="Proteomes" id="UP000002892"/>
    </source>
</evidence>
<evidence type="ECO:0000313" key="1">
    <source>
        <dbReference type="EMBL" id="AFM43111.1"/>
    </source>
</evidence>
<dbReference type="AlphaFoldDB" id="I4DBD7"/>
<keyword evidence="2" id="KW-1185">Reference proteome</keyword>
<gene>
    <name evidence="1" type="ordered locus">Desaci_4254</name>
</gene>
<proteinExistence type="predicted"/>
<protein>
    <submittedName>
        <fullName evidence="1">Uncharacterized protein</fullName>
    </submittedName>
</protein>
<dbReference type="KEGG" id="dai:Desaci_4254"/>